<proteinExistence type="predicted"/>
<organism evidence="2 3">
    <name type="scientific">Geomonas propionica</name>
    <dbReference type="NCBI Taxonomy" id="2798582"/>
    <lineage>
        <taxon>Bacteria</taxon>
        <taxon>Pseudomonadati</taxon>
        <taxon>Thermodesulfobacteriota</taxon>
        <taxon>Desulfuromonadia</taxon>
        <taxon>Geobacterales</taxon>
        <taxon>Geobacteraceae</taxon>
        <taxon>Geomonas</taxon>
    </lineage>
</organism>
<reference evidence="2 3" key="1">
    <citation type="submission" date="2020-12" db="EMBL/GenBank/DDBJ databases">
        <title>Geomonas sp. Red259, isolated from paddy soil.</title>
        <authorList>
            <person name="Xu Z."/>
            <person name="Zhang Z."/>
            <person name="Masuda Y."/>
            <person name="Itoh H."/>
            <person name="Senoo K."/>
        </authorList>
    </citation>
    <scope>NUCLEOTIDE SEQUENCE [LARGE SCALE GENOMIC DNA]</scope>
    <source>
        <strain evidence="2 3">Red259</strain>
    </source>
</reference>
<accession>A0ABS0YXX5</accession>
<evidence type="ECO:0000313" key="3">
    <source>
        <dbReference type="Proteomes" id="UP000641025"/>
    </source>
</evidence>
<dbReference type="Pfam" id="PF13084">
    <property type="entry name" value="DUF3943"/>
    <property type="match status" value="1"/>
</dbReference>
<sequence>MRTLPTSAPVFLLAVATVCLVLASPGRSLAMSDTGAATRPGAGPASTEPVPEELSRLITLEGASLYSWKNMRSRSGFAVAQADTAPQLFTPAAPQRILSWETGEGKSYLVPAFEIPAFIVLLNAFDRVALHDKKTDEGKRTYATNPSTFWHQLSHQDWTFDQDTFKVNQFGHPYEGATMYGLARSAGLNFWQSLVYSNTGSFLWEMAGENSRPSTNDLITTGNAGALLGEALFRMADLVLEEGGGNPPLGHRLAAAAISPPTAVNRLLFGKRFDTVFPNHSPATLWLCRAGFSLDVHSKNPSAPVKEPSQDSIGIVEFSMAYGLPGKPGYSYNRPLDYFNFEVSTRARQHNLVDTLTIRGLLKGKSYEIGRDYRGIWGLYGSYDYISPYVFRVSSTALSLGTTGQYWIGPGVAAQGSLLGGVGFGATGLESDVVEERGYHYGVTPQVLLATNFLFGERAMVDLTGRWYYVSSVGPDHDGSESVFRGHAALTVRIHGSHAIGLQYSESIRNTNYANITTKYRSEGTISLVYTFVSDRAFGAVEWREPAER</sequence>
<comment type="caution">
    <text evidence="2">The sequence shown here is derived from an EMBL/GenBank/DDBJ whole genome shotgun (WGS) entry which is preliminary data.</text>
</comment>
<dbReference type="InterPro" id="IPR025079">
    <property type="entry name" value="DUF3943"/>
</dbReference>
<dbReference type="EMBL" id="JAEMHK010000028">
    <property type="protein sequence ID" value="MBJ6802794.1"/>
    <property type="molecule type" value="Genomic_DNA"/>
</dbReference>
<feature type="domain" description="DUF3943" evidence="1">
    <location>
        <begin position="158"/>
        <end position="260"/>
    </location>
</feature>
<evidence type="ECO:0000259" key="1">
    <source>
        <dbReference type="Pfam" id="PF13084"/>
    </source>
</evidence>
<keyword evidence="3" id="KW-1185">Reference proteome</keyword>
<name>A0ABS0YXX5_9BACT</name>
<dbReference type="RefSeq" id="WP_199397264.1">
    <property type="nucleotide sequence ID" value="NZ_JAEMHK010000028.1"/>
</dbReference>
<evidence type="ECO:0000313" key="2">
    <source>
        <dbReference type="EMBL" id="MBJ6802794.1"/>
    </source>
</evidence>
<dbReference type="Proteomes" id="UP000641025">
    <property type="component" value="Unassembled WGS sequence"/>
</dbReference>
<protein>
    <submittedName>
        <fullName evidence="2">DUF3943 domain-containing protein</fullName>
    </submittedName>
</protein>
<gene>
    <name evidence="2" type="ORF">JFN90_21905</name>
</gene>